<evidence type="ECO:0000256" key="2">
    <source>
        <dbReference type="ARBA" id="ARBA00022748"/>
    </source>
</evidence>
<evidence type="ECO:0000259" key="7">
    <source>
        <dbReference type="PROSITE" id="PS51352"/>
    </source>
</evidence>
<dbReference type="Pfam" id="PF00578">
    <property type="entry name" value="AhpC-TSA"/>
    <property type="match status" value="1"/>
</dbReference>
<dbReference type="SUPFAM" id="SSF52833">
    <property type="entry name" value="Thioredoxin-like"/>
    <property type="match status" value="1"/>
</dbReference>
<dbReference type="EMBL" id="QSUL01000005">
    <property type="protein sequence ID" value="RGN36567.1"/>
    <property type="molecule type" value="Genomic_DNA"/>
</dbReference>
<dbReference type="InterPro" id="IPR025380">
    <property type="entry name" value="DUF4369"/>
</dbReference>
<name>A0A3E5BG53_9BACE</name>
<evidence type="ECO:0000256" key="1">
    <source>
        <dbReference type="ARBA" id="ARBA00004196"/>
    </source>
</evidence>
<evidence type="ECO:0000256" key="3">
    <source>
        <dbReference type="ARBA" id="ARBA00023157"/>
    </source>
</evidence>
<evidence type="ECO:0000256" key="4">
    <source>
        <dbReference type="ARBA" id="ARBA00023284"/>
    </source>
</evidence>
<reference evidence="8 9" key="1">
    <citation type="submission" date="2018-08" db="EMBL/GenBank/DDBJ databases">
        <title>A genome reference for cultivated species of the human gut microbiota.</title>
        <authorList>
            <person name="Zou Y."/>
            <person name="Xue W."/>
            <person name="Luo G."/>
        </authorList>
    </citation>
    <scope>NUCLEOTIDE SEQUENCE [LARGE SCALE GENOMIC DNA]</scope>
    <source>
        <strain evidence="8 9">OM05-15BH</strain>
    </source>
</reference>
<dbReference type="GO" id="GO:0030313">
    <property type="term" value="C:cell envelope"/>
    <property type="evidence" value="ECO:0007669"/>
    <property type="project" value="UniProtKB-SubCell"/>
</dbReference>
<dbReference type="PANTHER" id="PTHR42852:SF6">
    <property type="entry name" value="THIOL:DISULFIDE INTERCHANGE PROTEIN DSBE"/>
    <property type="match status" value="1"/>
</dbReference>
<dbReference type="PANTHER" id="PTHR42852">
    <property type="entry name" value="THIOL:DISULFIDE INTERCHANGE PROTEIN DSBE"/>
    <property type="match status" value="1"/>
</dbReference>
<dbReference type="CDD" id="cd02966">
    <property type="entry name" value="TlpA_like_family"/>
    <property type="match status" value="1"/>
</dbReference>
<dbReference type="InterPro" id="IPR013766">
    <property type="entry name" value="Thioredoxin_domain"/>
</dbReference>
<evidence type="ECO:0000313" key="8">
    <source>
        <dbReference type="EMBL" id="RGN36567.1"/>
    </source>
</evidence>
<dbReference type="Pfam" id="PF14289">
    <property type="entry name" value="DUF4369"/>
    <property type="match status" value="1"/>
</dbReference>
<sequence length="357" mass="40715">MKKLCLLYLLLIGLSACGGKKTDAITLSGEIKGLGSDTLYLYGADRMYDRMDTLVVEEDKFSATLSADTLVTTILLFNDGTEYPLFLDKGNKIQIKGSNAELSSLQINGNTPNVELTAFNQELKGLGTPSVKALEEKAENFIKDHPASLVSIYLLDKYFVQALQPDIERIKMLADRMTGELKDRPYMQALLNRIDEDEKVAVGKAAPYFRLRNAEGKEVTRSSKNDQYLLMQFWASWDTISREANAMFRRIYKKEQKNKDFKLMGVSLDLDEKTWKETIKKDTLKWEQVCDFSGWNGEVVKLFAIQKLPTNILISPNGKIEAKDLDEKAIEKKLKEIKEEKEKKEAEKKRSKRQSPR</sequence>
<evidence type="ECO:0000256" key="6">
    <source>
        <dbReference type="SAM" id="SignalP"/>
    </source>
</evidence>
<keyword evidence="6" id="KW-0732">Signal</keyword>
<dbReference type="PROSITE" id="PS51352">
    <property type="entry name" value="THIOREDOXIN_2"/>
    <property type="match status" value="1"/>
</dbReference>
<accession>A0A3E5BG53</accession>
<comment type="caution">
    <text evidence="8">The sequence shown here is derived from an EMBL/GenBank/DDBJ whole genome shotgun (WGS) entry which is preliminary data.</text>
</comment>
<dbReference type="InterPro" id="IPR050553">
    <property type="entry name" value="Thioredoxin_ResA/DsbE_sf"/>
</dbReference>
<feature type="chain" id="PRO_5017562201" evidence="6">
    <location>
        <begin position="19"/>
        <end position="357"/>
    </location>
</feature>
<organism evidence="8 9">
    <name type="scientific">Bacteroides oleiciplenus</name>
    <dbReference type="NCBI Taxonomy" id="626931"/>
    <lineage>
        <taxon>Bacteria</taxon>
        <taxon>Pseudomonadati</taxon>
        <taxon>Bacteroidota</taxon>
        <taxon>Bacteroidia</taxon>
        <taxon>Bacteroidales</taxon>
        <taxon>Bacteroidaceae</taxon>
        <taxon>Bacteroides</taxon>
    </lineage>
</organism>
<dbReference type="AlphaFoldDB" id="A0A3E5BG53"/>
<dbReference type="RefSeq" id="WP_117724039.1">
    <property type="nucleotide sequence ID" value="NZ_CAUGNI010000012.1"/>
</dbReference>
<comment type="subcellular location">
    <subcellularLocation>
        <location evidence="1">Cell envelope</location>
    </subcellularLocation>
</comment>
<dbReference type="Proteomes" id="UP000260983">
    <property type="component" value="Unassembled WGS sequence"/>
</dbReference>
<evidence type="ECO:0000313" key="9">
    <source>
        <dbReference type="Proteomes" id="UP000260983"/>
    </source>
</evidence>
<gene>
    <name evidence="8" type="ORF">DXB65_09235</name>
</gene>
<keyword evidence="2" id="KW-0201">Cytochrome c-type biogenesis</keyword>
<dbReference type="GO" id="GO:0017004">
    <property type="term" value="P:cytochrome complex assembly"/>
    <property type="evidence" value="ECO:0007669"/>
    <property type="project" value="UniProtKB-KW"/>
</dbReference>
<evidence type="ECO:0000256" key="5">
    <source>
        <dbReference type="SAM" id="Coils"/>
    </source>
</evidence>
<protein>
    <submittedName>
        <fullName evidence="8">DUF4369 domain-containing protein</fullName>
    </submittedName>
</protein>
<dbReference type="PROSITE" id="PS51257">
    <property type="entry name" value="PROKAR_LIPOPROTEIN"/>
    <property type="match status" value="1"/>
</dbReference>
<keyword evidence="5" id="KW-0175">Coiled coil</keyword>
<dbReference type="InterPro" id="IPR000866">
    <property type="entry name" value="AhpC/TSA"/>
</dbReference>
<dbReference type="InterPro" id="IPR036249">
    <property type="entry name" value="Thioredoxin-like_sf"/>
</dbReference>
<feature type="signal peptide" evidence="6">
    <location>
        <begin position="1"/>
        <end position="18"/>
    </location>
</feature>
<keyword evidence="4" id="KW-0676">Redox-active center</keyword>
<feature type="coiled-coil region" evidence="5">
    <location>
        <begin position="320"/>
        <end position="354"/>
    </location>
</feature>
<feature type="domain" description="Thioredoxin" evidence="7">
    <location>
        <begin position="200"/>
        <end position="335"/>
    </location>
</feature>
<dbReference type="Gene3D" id="3.40.30.10">
    <property type="entry name" value="Glutaredoxin"/>
    <property type="match status" value="1"/>
</dbReference>
<proteinExistence type="predicted"/>
<keyword evidence="3" id="KW-1015">Disulfide bond</keyword>